<feature type="transmembrane region" description="Helical" evidence="2">
    <location>
        <begin position="6"/>
        <end position="29"/>
    </location>
</feature>
<sequence>MLGIIPYLILILVKFSVICILNVDAFLFLTQLRSLLESLNSDEDSQRNVSGVKQSHDTVINEETKRLAVNIAKKLKSCEEPHSKRSETASLGDRIGGIRESLNSGEKEPLQRGLGKKGFLVSKNQFY</sequence>
<evidence type="ECO:0000313" key="4">
    <source>
        <dbReference type="Proteomes" id="UP000887013"/>
    </source>
</evidence>
<keyword evidence="2" id="KW-0812">Transmembrane</keyword>
<evidence type="ECO:0000256" key="1">
    <source>
        <dbReference type="SAM" id="MobiDB-lite"/>
    </source>
</evidence>
<accession>A0A8X6MKN6</accession>
<keyword evidence="2" id="KW-1133">Transmembrane helix</keyword>
<reference evidence="3" key="1">
    <citation type="submission" date="2020-08" db="EMBL/GenBank/DDBJ databases">
        <title>Multicomponent nature underlies the extraordinary mechanical properties of spider dragline silk.</title>
        <authorList>
            <person name="Kono N."/>
            <person name="Nakamura H."/>
            <person name="Mori M."/>
            <person name="Yoshida Y."/>
            <person name="Ohtoshi R."/>
            <person name="Malay A.D."/>
            <person name="Moran D.A.P."/>
            <person name="Tomita M."/>
            <person name="Numata K."/>
            <person name="Arakawa K."/>
        </authorList>
    </citation>
    <scope>NUCLEOTIDE SEQUENCE</scope>
</reference>
<comment type="caution">
    <text evidence="3">The sequence shown here is derived from an EMBL/GenBank/DDBJ whole genome shotgun (WGS) entry which is preliminary data.</text>
</comment>
<proteinExistence type="predicted"/>
<name>A0A8X6MKN6_NEPPI</name>
<keyword evidence="2" id="KW-0472">Membrane</keyword>
<evidence type="ECO:0000313" key="3">
    <source>
        <dbReference type="EMBL" id="GFS65061.1"/>
    </source>
</evidence>
<gene>
    <name evidence="3" type="ORF">NPIL_178121</name>
</gene>
<feature type="region of interest" description="Disordered" evidence="1">
    <location>
        <begin position="79"/>
        <end position="111"/>
    </location>
</feature>
<evidence type="ECO:0000256" key="2">
    <source>
        <dbReference type="SAM" id="Phobius"/>
    </source>
</evidence>
<dbReference type="EMBL" id="BMAW01094366">
    <property type="protein sequence ID" value="GFS65061.1"/>
    <property type="molecule type" value="Genomic_DNA"/>
</dbReference>
<dbReference type="AlphaFoldDB" id="A0A8X6MKN6"/>
<organism evidence="3 4">
    <name type="scientific">Nephila pilipes</name>
    <name type="common">Giant wood spider</name>
    <name type="synonym">Nephila maculata</name>
    <dbReference type="NCBI Taxonomy" id="299642"/>
    <lineage>
        <taxon>Eukaryota</taxon>
        <taxon>Metazoa</taxon>
        <taxon>Ecdysozoa</taxon>
        <taxon>Arthropoda</taxon>
        <taxon>Chelicerata</taxon>
        <taxon>Arachnida</taxon>
        <taxon>Araneae</taxon>
        <taxon>Araneomorphae</taxon>
        <taxon>Entelegynae</taxon>
        <taxon>Araneoidea</taxon>
        <taxon>Nephilidae</taxon>
        <taxon>Nephila</taxon>
    </lineage>
</organism>
<dbReference type="Proteomes" id="UP000887013">
    <property type="component" value="Unassembled WGS sequence"/>
</dbReference>
<protein>
    <submittedName>
        <fullName evidence="3">Uncharacterized protein</fullName>
    </submittedName>
</protein>
<keyword evidence="4" id="KW-1185">Reference proteome</keyword>